<keyword evidence="9" id="KW-0028">Amino-acid biosynthesis</keyword>
<evidence type="ECO:0000256" key="5">
    <source>
        <dbReference type="ARBA" id="ARBA00022840"/>
    </source>
</evidence>
<dbReference type="PROSITE" id="PS51278">
    <property type="entry name" value="GATASE_TYPE_2"/>
    <property type="match status" value="1"/>
</dbReference>
<dbReference type="EMBL" id="JWHR01000003">
    <property type="protein sequence ID" value="KHS58858.1"/>
    <property type="molecule type" value="Genomic_DNA"/>
</dbReference>
<dbReference type="PANTHER" id="PTHR43284">
    <property type="entry name" value="ASPARAGINE SYNTHETASE (GLUTAMINE-HYDROLYZING)"/>
    <property type="match status" value="1"/>
</dbReference>
<evidence type="ECO:0000313" key="13">
    <source>
        <dbReference type="EMBL" id="KHS58858.1"/>
    </source>
</evidence>
<dbReference type="SUPFAM" id="SSF56235">
    <property type="entry name" value="N-terminal nucleophile aminohydrolases (Ntn hydrolases)"/>
    <property type="match status" value="1"/>
</dbReference>
<dbReference type="InterPro" id="IPR029055">
    <property type="entry name" value="Ntn_hydrolases_N"/>
</dbReference>
<dbReference type="Pfam" id="PF13537">
    <property type="entry name" value="GATase_7"/>
    <property type="match status" value="1"/>
</dbReference>
<keyword evidence="7 9" id="KW-0315">Glutamine amidotransferase</keyword>
<dbReference type="InterPro" id="IPR051786">
    <property type="entry name" value="ASN_synthetase/amidase"/>
</dbReference>
<dbReference type="CDD" id="cd01991">
    <property type="entry name" value="Asn_synthase_B_C"/>
    <property type="match status" value="1"/>
</dbReference>
<dbReference type="GO" id="GO:0004066">
    <property type="term" value="F:asparagine synthase (glutamine-hydrolyzing) activity"/>
    <property type="evidence" value="ECO:0007669"/>
    <property type="project" value="UniProtKB-EC"/>
</dbReference>
<feature type="active site" description="For GATase activity" evidence="9">
    <location>
        <position position="2"/>
    </location>
</feature>
<proteinExistence type="inferred from homology"/>
<evidence type="ECO:0000256" key="3">
    <source>
        <dbReference type="ARBA" id="ARBA00012737"/>
    </source>
</evidence>
<keyword evidence="4 10" id="KW-0547">Nucleotide-binding</keyword>
<evidence type="ECO:0000256" key="11">
    <source>
        <dbReference type="PIRSR" id="PIRSR001589-3"/>
    </source>
</evidence>
<name>A0A0B3W1E9_9FIRM</name>
<keyword evidence="14" id="KW-1185">Reference proteome</keyword>
<dbReference type="InterPro" id="IPR014729">
    <property type="entry name" value="Rossmann-like_a/b/a_fold"/>
</dbReference>
<keyword evidence="5 10" id="KW-0067">ATP-binding</keyword>
<feature type="binding site" evidence="10">
    <location>
        <begin position="377"/>
        <end position="378"/>
    </location>
    <ligand>
        <name>ATP</name>
        <dbReference type="ChEBI" id="CHEBI:30616"/>
    </ligand>
</feature>
<organism evidence="13 14">
    <name type="scientific">Terrisporobacter othiniensis</name>
    <dbReference type="NCBI Taxonomy" id="1577792"/>
    <lineage>
        <taxon>Bacteria</taxon>
        <taxon>Bacillati</taxon>
        <taxon>Bacillota</taxon>
        <taxon>Clostridia</taxon>
        <taxon>Peptostreptococcales</taxon>
        <taxon>Peptostreptococcaceae</taxon>
        <taxon>Terrisporobacter</taxon>
    </lineage>
</organism>
<protein>
    <recommendedName>
        <fullName evidence="3">asparagine synthase (glutamine-hydrolyzing)</fullName>
        <ecNumber evidence="3">6.3.5.4</ecNumber>
    </recommendedName>
</protein>
<dbReference type="InterPro" id="IPR001962">
    <property type="entry name" value="Asn_synthase"/>
</dbReference>
<comment type="similarity">
    <text evidence="2">Belongs to the asparagine synthetase family.</text>
</comment>
<dbReference type="AlphaFoldDB" id="A0A0B3W1E9"/>
<dbReference type="GO" id="GO:0006529">
    <property type="term" value="P:asparagine biosynthetic process"/>
    <property type="evidence" value="ECO:0007669"/>
    <property type="project" value="UniProtKB-KW"/>
</dbReference>
<dbReference type="NCBIfam" id="TIGR01536">
    <property type="entry name" value="asn_synth_AEB"/>
    <property type="match status" value="1"/>
</dbReference>
<dbReference type="GO" id="GO:0005524">
    <property type="term" value="F:ATP binding"/>
    <property type="evidence" value="ECO:0007669"/>
    <property type="project" value="UniProtKB-KW"/>
</dbReference>
<comment type="pathway">
    <text evidence="1">Amino-acid biosynthesis; L-asparagine biosynthesis; L-asparagine from L-aspartate (L-Gln route): step 1/1.</text>
</comment>
<dbReference type="InterPro" id="IPR033738">
    <property type="entry name" value="AsnB_N"/>
</dbReference>
<dbReference type="InterPro" id="IPR006426">
    <property type="entry name" value="Asn_synth_AEB"/>
</dbReference>
<dbReference type="InterPro" id="IPR017932">
    <property type="entry name" value="GATase_2_dom"/>
</dbReference>
<comment type="caution">
    <text evidence="13">The sequence shown here is derived from an EMBL/GenBank/DDBJ whole genome shotgun (WGS) entry which is preliminary data.</text>
</comment>
<evidence type="ECO:0000256" key="10">
    <source>
        <dbReference type="PIRSR" id="PIRSR001589-2"/>
    </source>
</evidence>
<evidence type="ECO:0000256" key="4">
    <source>
        <dbReference type="ARBA" id="ARBA00022741"/>
    </source>
</evidence>
<sequence length="613" mass="70256">MCGIVGWSNLKNNIRDYSNIMDKMINTLKLRGPDSGGLKVYDHTLIGHRRLSIVDPTGGLQPMTKKIGDREYTICYNGELYNTEEVRADLIAKGYTFDSYGDTEVLLTSYIEYGKNCVDYINGIFAFGIWDEYNREMFLCRDPLGIKPLFYSYKDGNLVFASEMKTLLMHPSVDSVVDKDGLLELMSLGPARSLGSGIFRDIKEVPPAFYLIFNEKGITLNEYWELEVREHEDDLDKTKKYVRELLVEVIENQLVSDVPVCAFLSGGLDSSIISKVAFDKFKKNNMETLNTFCIDYKDNDKYFKKDIFQPNSDSDYVGIMVDFLGSNHHNVVLDNVDLAHALDDATIAADLPGMADIDSSLYLFAKEVRKYATVALSGECADEVFGGYPWFTREYDSIEIFPWADSIEYRKNILRNDLKSLPIEDYTKGLCRDSINKIPKLPGESHNDRIIRELSYLNIKYQMITLINRKDRMTMSNSLEGRVPFADKRLVQYAFNLPKDMKLLHGREKGLLREAVRGLVPDEIIDRKKSPYPKTHNPEYTKEVSTMLRLILADKKSPIHQIVDFDFVSRLVDTGGASFEQPWYGQLMTGPQVIAYLIQLNNWMKFYDVKLDI</sequence>
<evidence type="ECO:0000256" key="7">
    <source>
        <dbReference type="ARBA" id="ARBA00022962"/>
    </source>
</evidence>
<keyword evidence="6 9" id="KW-0061">Asparagine biosynthesis</keyword>
<dbReference type="CDD" id="cd00712">
    <property type="entry name" value="AsnB"/>
    <property type="match status" value="1"/>
</dbReference>
<evidence type="ECO:0000256" key="9">
    <source>
        <dbReference type="PIRSR" id="PIRSR001589-1"/>
    </source>
</evidence>
<dbReference type="Gene3D" id="3.60.20.10">
    <property type="entry name" value="Glutamine Phosphoribosylpyrophosphate, subunit 1, domain 1"/>
    <property type="match status" value="1"/>
</dbReference>
<dbReference type="OrthoDB" id="9763290at2"/>
<evidence type="ECO:0000256" key="1">
    <source>
        <dbReference type="ARBA" id="ARBA00005187"/>
    </source>
</evidence>
<comment type="catalytic activity">
    <reaction evidence="8">
        <text>L-aspartate + L-glutamine + ATP + H2O = L-asparagine + L-glutamate + AMP + diphosphate + H(+)</text>
        <dbReference type="Rhea" id="RHEA:12228"/>
        <dbReference type="ChEBI" id="CHEBI:15377"/>
        <dbReference type="ChEBI" id="CHEBI:15378"/>
        <dbReference type="ChEBI" id="CHEBI:29985"/>
        <dbReference type="ChEBI" id="CHEBI:29991"/>
        <dbReference type="ChEBI" id="CHEBI:30616"/>
        <dbReference type="ChEBI" id="CHEBI:33019"/>
        <dbReference type="ChEBI" id="CHEBI:58048"/>
        <dbReference type="ChEBI" id="CHEBI:58359"/>
        <dbReference type="ChEBI" id="CHEBI:456215"/>
        <dbReference type="EC" id="6.3.5.4"/>
    </reaction>
</comment>
<evidence type="ECO:0000313" key="14">
    <source>
        <dbReference type="Proteomes" id="UP000031189"/>
    </source>
</evidence>
<feature type="binding site" evidence="10">
    <location>
        <position position="294"/>
    </location>
    <ligand>
        <name>ATP</name>
        <dbReference type="ChEBI" id="CHEBI:30616"/>
    </ligand>
</feature>
<evidence type="ECO:0000259" key="12">
    <source>
        <dbReference type="PROSITE" id="PS51278"/>
    </source>
</evidence>
<dbReference type="RefSeq" id="WP_039677874.1">
    <property type="nucleotide sequence ID" value="NZ_JWHR01000003.1"/>
</dbReference>
<dbReference type="PANTHER" id="PTHR43284:SF1">
    <property type="entry name" value="ASPARAGINE SYNTHETASE"/>
    <property type="match status" value="1"/>
</dbReference>
<dbReference type="Pfam" id="PF00733">
    <property type="entry name" value="Asn_synthase"/>
    <property type="match status" value="1"/>
</dbReference>
<dbReference type="GO" id="GO:0005829">
    <property type="term" value="C:cytosol"/>
    <property type="evidence" value="ECO:0007669"/>
    <property type="project" value="TreeGrafter"/>
</dbReference>
<evidence type="ECO:0000256" key="6">
    <source>
        <dbReference type="ARBA" id="ARBA00022888"/>
    </source>
</evidence>
<gene>
    <name evidence="13" type="ORF">QX51_00170</name>
</gene>
<dbReference type="Proteomes" id="UP000031189">
    <property type="component" value="Unassembled WGS sequence"/>
</dbReference>
<dbReference type="EC" id="6.3.5.4" evidence="3"/>
<dbReference type="PIRSF" id="PIRSF001589">
    <property type="entry name" value="Asn_synthetase_glu-h"/>
    <property type="match status" value="1"/>
</dbReference>
<dbReference type="STRING" id="1577792.QX51_00170"/>
<feature type="binding site" evidence="10">
    <location>
        <position position="102"/>
    </location>
    <ligand>
        <name>L-glutamine</name>
        <dbReference type="ChEBI" id="CHEBI:58359"/>
    </ligand>
</feature>
<evidence type="ECO:0000256" key="8">
    <source>
        <dbReference type="ARBA" id="ARBA00048741"/>
    </source>
</evidence>
<reference evidence="13 14" key="1">
    <citation type="submission" date="2014-12" db="EMBL/GenBank/DDBJ databases">
        <title>Draft genome sequence of Terrisporobacter sp. 08-306576, isolated from the blood culture of a bacteremia patient.</title>
        <authorList>
            <person name="Lund L.C."/>
            <person name="Sydenham T.V."/>
            <person name="Hogh S.V."/>
            <person name="Skov M.N."/>
            <person name="Kemp M."/>
            <person name="Justesen U.S."/>
        </authorList>
    </citation>
    <scope>NUCLEOTIDE SEQUENCE [LARGE SCALE GENOMIC DNA]</scope>
    <source>
        <strain evidence="13 14">08-306576</strain>
    </source>
</reference>
<evidence type="ECO:0000256" key="2">
    <source>
        <dbReference type="ARBA" id="ARBA00005752"/>
    </source>
</evidence>
<accession>A0A0B3W1E9</accession>
<feature type="domain" description="Glutamine amidotransferase type-2" evidence="12">
    <location>
        <begin position="2"/>
        <end position="216"/>
    </location>
</feature>
<feature type="site" description="Important for beta-aspartyl-AMP intermediate formation" evidence="11">
    <location>
        <position position="379"/>
    </location>
</feature>
<dbReference type="Gene3D" id="3.40.50.620">
    <property type="entry name" value="HUPs"/>
    <property type="match status" value="1"/>
</dbReference>
<dbReference type="SUPFAM" id="SSF52402">
    <property type="entry name" value="Adenine nucleotide alpha hydrolases-like"/>
    <property type="match status" value="1"/>
</dbReference>